<dbReference type="GeneID" id="59309873"/>
<keyword evidence="7" id="KW-0539">Nucleus</keyword>
<feature type="compositionally biased region" description="Polar residues" evidence="8">
    <location>
        <begin position="614"/>
        <end position="629"/>
    </location>
</feature>
<keyword evidence="10" id="KW-1185">Reference proteome</keyword>
<dbReference type="EMBL" id="JAAOAV010000185">
    <property type="protein sequence ID" value="KAF5591145.1"/>
    <property type="molecule type" value="Genomic_DNA"/>
</dbReference>
<accession>A0A8H5P6U9</accession>
<dbReference type="PANTHER" id="PTHR47782:SF1">
    <property type="entry name" value="PYRIMIDINE PATHWAY REGULATORY PROTEIN 1"/>
    <property type="match status" value="1"/>
</dbReference>
<dbReference type="AlphaFoldDB" id="A0A8H5P6U9"/>
<reference evidence="9 10" key="1">
    <citation type="submission" date="2020-05" db="EMBL/GenBank/DDBJ databases">
        <title>Identification and distribution of gene clusters putatively required for synthesis of sphingolipid metabolism inhibitors in phylogenetically diverse species of the filamentous fungus Fusarium.</title>
        <authorList>
            <person name="Kim H.-S."/>
            <person name="Busman M."/>
            <person name="Brown D.W."/>
            <person name="Divon H."/>
            <person name="Uhlig S."/>
            <person name="Proctor R.H."/>
        </authorList>
    </citation>
    <scope>NUCLEOTIDE SEQUENCE [LARGE SCALE GENOMIC DNA]</scope>
    <source>
        <strain evidence="9 10">NRRL 66333</strain>
    </source>
</reference>
<gene>
    <name evidence="9" type="ORF">FSUBG_10565</name>
</gene>
<sequence>MATRINAPKKVRLACRRRRVRRIKVDPSSDPTAPAQDERIPEVADISISSVPPVSTISRKRSAEASGHSDQDESFPERAHSVAVNLGMLSLNIDSPQKHYLGSSSGLLFTNLIGASPPSVESTPQGPQGDKAAGELEWSDDVVAQDQNRKYYQELYSLLKQELPSRHNALVLIHTYIRWIHPDFPFLEPISLFSAVEAIYPCLDGILECDISSHGWPANMPPFRWNGRVIVPGVSNEEGVTFSAVAFILFMVFNIGALVKVRSRNYDFPPQRFYRAALHFSKEAFAHITLSSIQSLMMLVMHGMLTPAEVNLWTLVHLGLAYCVETGIHREQGQSSREGSAIQQGRPLGFRDETFDIKIPEPLSDLDENTQGPLPPSFITAVTRYSSYHFRLDRIVSDIKLHLYHLPGDSSFFPWPDNPTEQQARIQHTLEIWWEEVSNDVFEYPSLDNRQREVWKIKLRLKYHTTMVLLFQPSQVVRQPASEALQACFDSAASILDGYQRLHDLHGLHFGWRAVQNIFAAGATLIYSFWTSQAVREKASPETMSKNLRSCSTLLTIGGEWWPSARNGQASFGSVADLTMKRLYMADASNKAPRLSLQQTASSRPREAGDADVSGSQHQPHFSNETGQSVVIDTDTAWQNLDLDVGGNPDQFDWPSIEGGFDPEIEMFLEDFNKSDFTWSFSLNDNQDLGLFGTDPNTGF</sequence>
<dbReference type="Proteomes" id="UP000547976">
    <property type="component" value="Unassembled WGS sequence"/>
</dbReference>
<keyword evidence="5" id="KW-0238">DNA-binding</keyword>
<evidence type="ECO:0000313" key="9">
    <source>
        <dbReference type="EMBL" id="KAF5591145.1"/>
    </source>
</evidence>
<proteinExistence type="predicted"/>
<evidence type="ECO:0000256" key="7">
    <source>
        <dbReference type="ARBA" id="ARBA00023242"/>
    </source>
</evidence>
<protein>
    <submittedName>
        <fullName evidence="9">Pyrimidine pathway regulatory 1</fullName>
    </submittedName>
</protein>
<dbReference type="OrthoDB" id="25921at2759"/>
<dbReference type="CDD" id="cd12148">
    <property type="entry name" value="fungal_TF_MHR"/>
    <property type="match status" value="1"/>
</dbReference>
<feature type="compositionally biased region" description="Low complexity" evidence="8">
    <location>
        <begin position="46"/>
        <end position="57"/>
    </location>
</feature>
<evidence type="ECO:0000256" key="4">
    <source>
        <dbReference type="ARBA" id="ARBA00023015"/>
    </source>
</evidence>
<keyword evidence="3" id="KW-0862">Zinc</keyword>
<comment type="caution">
    <text evidence="9">The sequence shown here is derived from an EMBL/GenBank/DDBJ whole genome shotgun (WGS) entry which is preliminary data.</text>
</comment>
<keyword evidence="2" id="KW-0479">Metal-binding</keyword>
<evidence type="ECO:0000256" key="5">
    <source>
        <dbReference type="ARBA" id="ARBA00023125"/>
    </source>
</evidence>
<comment type="subcellular location">
    <subcellularLocation>
        <location evidence="1">Nucleus</location>
    </subcellularLocation>
</comment>
<keyword evidence="4" id="KW-0805">Transcription regulation</keyword>
<dbReference type="GO" id="GO:0005634">
    <property type="term" value="C:nucleus"/>
    <property type="evidence" value="ECO:0007669"/>
    <property type="project" value="UniProtKB-SubCell"/>
</dbReference>
<evidence type="ECO:0000256" key="6">
    <source>
        <dbReference type="ARBA" id="ARBA00023163"/>
    </source>
</evidence>
<keyword evidence="6" id="KW-0804">Transcription</keyword>
<feature type="region of interest" description="Disordered" evidence="8">
    <location>
        <begin position="594"/>
        <end position="629"/>
    </location>
</feature>
<dbReference type="PANTHER" id="PTHR47782">
    <property type="entry name" value="ZN(II)2CYS6 TRANSCRIPTION FACTOR (EUROFUNG)-RELATED"/>
    <property type="match status" value="1"/>
</dbReference>
<dbReference type="GO" id="GO:0046872">
    <property type="term" value="F:metal ion binding"/>
    <property type="evidence" value="ECO:0007669"/>
    <property type="project" value="UniProtKB-KW"/>
</dbReference>
<feature type="region of interest" description="Disordered" evidence="8">
    <location>
        <begin position="22"/>
        <end position="78"/>
    </location>
</feature>
<dbReference type="GO" id="GO:0045944">
    <property type="term" value="P:positive regulation of transcription by RNA polymerase II"/>
    <property type="evidence" value="ECO:0007669"/>
    <property type="project" value="TreeGrafter"/>
</dbReference>
<dbReference type="InterPro" id="IPR052202">
    <property type="entry name" value="Yeast_MetPath_Reg"/>
</dbReference>
<feature type="compositionally biased region" description="Basic and acidic residues" evidence="8">
    <location>
        <begin position="61"/>
        <end position="78"/>
    </location>
</feature>
<dbReference type="GO" id="GO:0043565">
    <property type="term" value="F:sequence-specific DNA binding"/>
    <property type="evidence" value="ECO:0007669"/>
    <property type="project" value="TreeGrafter"/>
</dbReference>
<dbReference type="RefSeq" id="XP_036533930.1">
    <property type="nucleotide sequence ID" value="XM_036675155.1"/>
</dbReference>
<evidence type="ECO:0000256" key="3">
    <source>
        <dbReference type="ARBA" id="ARBA00022833"/>
    </source>
</evidence>
<dbReference type="GO" id="GO:0000981">
    <property type="term" value="F:DNA-binding transcription factor activity, RNA polymerase II-specific"/>
    <property type="evidence" value="ECO:0007669"/>
    <property type="project" value="TreeGrafter"/>
</dbReference>
<organism evidence="9 10">
    <name type="scientific">Gibberella subglutinans</name>
    <name type="common">Fusarium subglutinans</name>
    <dbReference type="NCBI Taxonomy" id="42677"/>
    <lineage>
        <taxon>Eukaryota</taxon>
        <taxon>Fungi</taxon>
        <taxon>Dikarya</taxon>
        <taxon>Ascomycota</taxon>
        <taxon>Pezizomycotina</taxon>
        <taxon>Sordariomycetes</taxon>
        <taxon>Hypocreomycetidae</taxon>
        <taxon>Hypocreales</taxon>
        <taxon>Nectriaceae</taxon>
        <taxon>Fusarium</taxon>
        <taxon>Fusarium fujikuroi species complex</taxon>
    </lineage>
</organism>
<evidence type="ECO:0000256" key="1">
    <source>
        <dbReference type="ARBA" id="ARBA00004123"/>
    </source>
</evidence>
<evidence type="ECO:0000256" key="2">
    <source>
        <dbReference type="ARBA" id="ARBA00022723"/>
    </source>
</evidence>
<name>A0A8H5P6U9_GIBSU</name>
<evidence type="ECO:0000313" key="10">
    <source>
        <dbReference type="Proteomes" id="UP000547976"/>
    </source>
</evidence>
<evidence type="ECO:0000256" key="8">
    <source>
        <dbReference type="SAM" id="MobiDB-lite"/>
    </source>
</evidence>